<dbReference type="EMBL" id="JANQDX010000006">
    <property type="protein sequence ID" value="KAL0921906.1"/>
    <property type="molecule type" value="Genomic_DNA"/>
</dbReference>
<sequence>MKVVTVRLCSLDDVPFWSDRFEAIGEHMSSDHDRNLVLPFGDESTGDSSTMVKSLVPFTEVASTSFKLSLFLSEVEETSLSLEETSLQELL</sequence>
<evidence type="ECO:0000313" key="1">
    <source>
        <dbReference type="EMBL" id="KAL0921906.1"/>
    </source>
</evidence>
<reference evidence="1 2" key="1">
    <citation type="journal article" date="2024" name="Plant Biotechnol. J.">
        <title>Dendrobium thyrsiflorum genome and its molecular insights into genes involved in important horticultural traits.</title>
        <authorList>
            <person name="Chen B."/>
            <person name="Wang J.Y."/>
            <person name="Zheng P.J."/>
            <person name="Li K.L."/>
            <person name="Liang Y.M."/>
            <person name="Chen X.F."/>
            <person name="Zhang C."/>
            <person name="Zhao X."/>
            <person name="He X."/>
            <person name="Zhang G.Q."/>
            <person name="Liu Z.J."/>
            <person name="Xu Q."/>
        </authorList>
    </citation>
    <scope>NUCLEOTIDE SEQUENCE [LARGE SCALE GENOMIC DNA]</scope>
    <source>
        <strain evidence="1">GZMU011</strain>
    </source>
</reference>
<organism evidence="1 2">
    <name type="scientific">Dendrobium thyrsiflorum</name>
    <name type="common">Pinecone-like raceme dendrobium</name>
    <name type="synonym">Orchid</name>
    <dbReference type="NCBI Taxonomy" id="117978"/>
    <lineage>
        <taxon>Eukaryota</taxon>
        <taxon>Viridiplantae</taxon>
        <taxon>Streptophyta</taxon>
        <taxon>Embryophyta</taxon>
        <taxon>Tracheophyta</taxon>
        <taxon>Spermatophyta</taxon>
        <taxon>Magnoliopsida</taxon>
        <taxon>Liliopsida</taxon>
        <taxon>Asparagales</taxon>
        <taxon>Orchidaceae</taxon>
        <taxon>Epidendroideae</taxon>
        <taxon>Malaxideae</taxon>
        <taxon>Dendrobiinae</taxon>
        <taxon>Dendrobium</taxon>
    </lineage>
</organism>
<dbReference type="AlphaFoldDB" id="A0ABD0VGX1"/>
<dbReference type="Proteomes" id="UP001552299">
    <property type="component" value="Unassembled WGS sequence"/>
</dbReference>
<protein>
    <submittedName>
        <fullName evidence="1">Uncharacterized protein</fullName>
    </submittedName>
</protein>
<gene>
    <name evidence="1" type="ORF">M5K25_005852</name>
</gene>
<name>A0ABD0VGX1_DENTH</name>
<comment type="caution">
    <text evidence="1">The sequence shown here is derived from an EMBL/GenBank/DDBJ whole genome shotgun (WGS) entry which is preliminary data.</text>
</comment>
<keyword evidence="2" id="KW-1185">Reference proteome</keyword>
<accession>A0ABD0VGX1</accession>
<evidence type="ECO:0000313" key="2">
    <source>
        <dbReference type="Proteomes" id="UP001552299"/>
    </source>
</evidence>
<proteinExistence type="predicted"/>